<dbReference type="RefSeq" id="WP_146458802.1">
    <property type="nucleotide sequence ID" value="NZ_SJPW01000004.1"/>
</dbReference>
<dbReference type="InterPro" id="IPR013341">
    <property type="entry name" value="Mandelate_racemase_N_dom"/>
</dbReference>
<evidence type="ECO:0000313" key="6">
    <source>
        <dbReference type="EMBL" id="TWU54616.1"/>
    </source>
</evidence>
<dbReference type="AlphaFoldDB" id="A0A5C6F3I8"/>
<sequence length="400" mass="43592">MKITRIFAHRVELPLVEGNYTWNRGNFVSVFDSTVVGVETDEGLIGYGEACPLGSCYLPAYADGVRAGLRELGPHLLGFDPRELGVLNQQMDASLAGHPYVKSAIDIACWDILGKATGLPVCVLMGGRFGDGVRLYRAISQLDPELMAENVAMYRDQGYTRFQLKVGGDPDTDIERIHAARAVLRPNDRLVADANCGWSQHEAMRVVQGVRDLDVYIEQPCLTYEESLSIRRNTNLPFIMDENIDSLAMLLRANRDQAMDVVNLKISKFGGLTKTKQARDLCVSLGLAMTIEDTWGSDITTAAIAHLAHSSPESLRFTSTDFNSYNTVSNASGAPQRQSGFMSAGDEPGLGVSPRLEVLGEVVWQCAIRNRISESSTPVSNIHQAKATSVANPASLAKAK</sequence>
<dbReference type="GO" id="GO:0016836">
    <property type="term" value="F:hydro-lyase activity"/>
    <property type="evidence" value="ECO:0007669"/>
    <property type="project" value="InterPro"/>
</dbReference>
<dbReference type="InterPro" id="IPR034620">
    <property type="entry name" value="Cis-3-h-L-Pro_dehydratase"/>
</dbReference>
<evidence type="ECO:0000256" key="3">
    <source>
        <dbReference type="ARBA" id="ARBA00022723"/>
    </source>
</evidence>
<name>A0A5C6F3I8_9BACT</name>
<dbReference type="NCBIfam" id="NF043002">
    <property type="entry name" value="HProlDhtase"/>
    <property type="match status" value="1"/>
</dbReference>
<dbReference type="FunFam" id="3.30.390.10:FF:000009">
    <property type="entry name" value="Hydrophobic dipeptide epimerase"/>
    <property type="match status" value="1"/>
</dbReference>
<dbReference type="SFLD" id="SFLDF00555">
    <property type="entry name" value="cis-3-hydroxy-L-proline_dehydr"/>
    <property type="match status" value="1"/>
</dbReference>
<evidence type="ECO:0000259" key="5">
    <source>
        <dbReference type="SMART" id="SM00922"/>
    </source>
</evidence>
<evidence type="ECO:0000256" key="1">
    <source>
        <dbReference type="ARBA" id="ARBA00001946"/>
    </source>
</evidence>
<dbReference type="InterPro" id="IPR029017">
    <property type="entry name" value="Enolase-like_N"/>
</dbReference>
<dbReference type="EMBL" id="SJPW01000004">
    <property type="protein sequence ID" value="TWU54616.1"/>
    <property type="molecule type" value="Genomic_DNA"/>
</dbReference>
<dbReference type="EC" id="5.1.1.-" evidence="6"/>
<comment type="caution">
    <text evidence="6">The sequence shown here is derived from an EMBL/GenBank/DDBJ whole genome shotgun (WGS) entry which is preliminary data.</text>
</comment>
<feature type="domain" description="Mandelate racemase/muconate lactonizing enzyme C-terminal" evidence="5">
    <location>
        <begin position="144"/>
        <end position="237"/>
    </location>
</feature>
<evidence type="ECO:0000313" key="7">
    <source>
        <dbReference type="Proteomes" id="UP000318288"/>
    </source>
</evidence>
<dbReference type="Pfam" id="PF13378">
    <property type="entry name" value="MR_MLE_C"/>
    <property type="match status" value="1"/>
</dbReference>
<proteinExistence type="inferred from homology"/>
<evidence type="ECO:0000256" key="2">
    <source>
        <dbReference type="ARBA" id="ARBA00008031"/>
    </source>
</evidence>
<protein>
    <submittedName>
        <fullName evidence="6">4-hydroxyproline betaine 2-epimerase</fullName>
        <ecNumber evidence="6">5.1.1.-</ecNumber>
    </submittedName>
</protein>
<dbReference type="InterPro" id="IPR029065">
    <property type="entry name" value="Enolase_C-like"/>
</dbReference>
<dbReference type="SFLD" id="SFLDG00180">
    <property type="entry name" value="muconate_cycloisomerase"/>
    <property type="match status" value="1"/>
</dbReference>
<evidence type="ECO:0000256" key="4">
    <source>
        <dbReference type="ARBA" id="ARBA00022842"/>
    </source>
</evidence>
<gene>
    <name evidence="6" type="primary">hpbD_1</name>
    <name evidence="6" type="ORF">Poly51_33350</name>
</gene>
<keyword evidence="7" id="KW-1185">Reference proteome</keyword>
<dbReference type="Gene3D" id="3.20.20.120">
    <property type="entry name" value="Enolase-like C-terminal domain"/>
    <property type="match status" value="1"/>
</dbReference>
<accession>A0A5C6F3I8</accession>
<dbReference type="GO" id="GO:0046872">
    <property type="term" value="F:metal ion binding"/>
    <property type="evidence" value="ECO:0007669"/>
    <property type="project" value="UniProtKB-KW"/>
</dbReference>
<organism evidence="6 7">
    <name type="scientific">Rubripirellula tenax</name>
    <dbReference type="NCBI Taxonomy" id="2528015"/>
    <lineage>
        <taxon>Bacteria</taxon>
        <taxon>Pseudomonadati</taxon>
        <taxon>Planctomycetota</taxon>
        <taxon>Planctomycetia</taxon>
        <taxon>Pirellulales</taxon>
        <taxon>Pirellulaceae</taxon>
        <taxon>Rubripirellula</taxon>
    </lineage>
</organism>
<dbReference type="SUPFAM" id="SSF54826">
    <property type="entry name" value="Enolase N-terminal domain-like"/>
    <property type="match status" value="1"/>
</dbReference>
<dbReference type="InterPro" id="IPR013342">
    <property type="entry name" value="Mandelate_racemase_C"/>
</dbReference>
<dbReference type="OrthoDB" id="9785902at2"/>
<dbReference type="Gene3D" id="3.30.390.10">
    <property type="entry name" value="Enolase-like, N-terminal domain"/>
    <property type="match status" value="1"/>
</dbReference>
<dbReference type="InterPro" id="IPR054855">
    <property type="entry name" value="HProlDhtase"/>
</dbReference>
<comment type="cofactor">
    <cofactor evidence="1">
        <name>Mg(2+)</name>
        <dbReference type="ChEBI" id="CHEBI:18420"/>
    </cofactor>
</comment>
<dbReference type="Pfam" id="PF02746">
    <property type="entry name" value="MR_MLE_N"/>
    <property type="match status" value="1"/>
</dbReference>
<dbReference type="PANTHER" id="PTHR48080">
    <property type="entry name" value="D-GALACTONATE DEHYDRATASE-RELATED"/>
    <property type="match status" value="1"/>
</dbReference>
<keyword evidence="4" id="KW-0460">Magnesium</keyword>
<keyword evidence="6" id="KW-0413">Isomerase</keyword>
<comment type="similarity">
    <text evidence="2">Belongs to the mandelate racemase/muconate lactonizing enzyme family.</text>
</comment>
<keyword evidence="3" id="KW-0479">Metal-binding</keyword>
<dbReference type="SFLD" id="SFLDS00001">
    <property type="entry name" value="Enolase"/>
    <property type="match status" value="1"/>
</dbReference>
<dbReference type="SMART" id="SM00922">
    <property type="entry name" value="MR_MLE"/>
    <property type="match status" value="1"/>
</dbReference>
<reference evidence="6 7" key="1">
    <citation type="submission" date="2019-02" db="EMBL/GenBank/DDBJ databases">
        <title>Deep-cultivation of Planctomycetes and their phenomic and genomic characterization uncovers novel biology.</title>
        <authorList>
            <person name="Wiegand S."/>
            <person name="Jogler M."/>
            <person name="Boedeker C."/>
            <person name="Pinto D."/>
            <person name="Vollmers J."/>
            <person name="Rivas-Marin E."/>
            <person name="Kohn T."/>
            <person name="Peeters S.H."/>
            <person name="Heuer A."/>
            <person name="Rast P."/>
            <person name="Oberbeckmann S."/>
            <person name="Bunk B."/>
            <person name="Jeske O."/>
            <person name="Meyerdierks A."/>
            <person name="Storesund J.E."/>
            <person name="Kallscheuer N."/>
            <person name="Luecker S."/>
            <person name="Lage O.M."/>
            <person name="Pohl T."/>
            <person name="Merkel B.J."/>
            <person name="Hornburger P."/>
            <person name="Mueller R.-W."/>
            <person name="Bruemmer F."/>
            <person name="Labrenz M."/>
            <person name="Spormann A.M."/>
            <person name="Op Den Camp H."/>
            <person name="Overmann J."/>
            <person name="Amann R."/>
            <person name="Jetten M.S.M."/>
            <person name="Mascher T."/>
            <person name="Medema M.H."/>
            <person name="Devos D.P."/>
            <person name="Kaster A.-K."/>
            <person name="Ovreas L."/>
            <person name="Rohde M."/>
            <person name="Galperin M.Y."/>
            <person name="Jogler C."/>
        </authorList>
    </citation>
    <scope>NUCLEOTIDE SEQUENCE [LARGE SCALE GENOMIC DNA]</scope>
    <source>
        <strain evidence="6 7">Poly51</strain>
    </source>
</reference>
<dbReference type="SUPFAM" id="SSF51604">
    <property type="entry name" value="Enolase C-terminal domain-like"/>
    <property type="match status" value="1"/>
</dbReference>
<dbReference type="GO" id="GO:0016853">
    <property type="term" value="F:isomerase activity"/>
    <property type="evidence" value="ECO:0007669"/>
    <property type="project" value="UniProtKB-KW"/>
</dbReference>
<dbReference type="InterPro" id="IPR034593">
    <property type="entry name" value="DgoD-like"/>
</dbReference>
<dbReference type="InterPro" id="IPR036849">
    <property type="entry name" value="Enolase-like_C_sf"/>
</dbReference>
<dbReference type="Proteomes" id="UP000318288">
    <property type="component" value="Unassembled WGS sequence"/>
</dbReference>
<dbReference type="CDD" id="cd03316">
    <property type="entry name" value="MR_like"/>
    <property type="match status" value="1"/>
</dbReference>